<proteinExistence type="predicted"/>
<dbReference type="GO" id="GO:0005886">
    <property type="term" value="C:plasma membrane"/>
    <property type="evidence" value="ECO:0007669"/>
    <property type="project" value="TreeGrafter"/>
</dbReference>
<dbReference type="Gene3D" id="3.90.550.10">
    <property type="entry name" value="Spore Coat Polysaccharide Biosynthesis Protein SpsA, Chain A"/>
    <property type="match status" value="1"/>
</dbReference>
<dbReference type="GO" id="GO:0009103">
    <property type="term" value="P:lipopolysaccharide biosynthetic process"/>
    <property type="evidence" value="ECO:0007669"/>
    <property type="project" value="UniProtKB-KW"/>
</dbReference>
<organism evidence="10 11">
    <name type="scientific">Candidatus Curtissbacteria bacterium RIFCSPHIGHO2_01_FULL_41_11</name>
    <dbReference type="NCBI Taxonomy" id="1797711"/>
    <lineage>
        <taxon>Bacteria</taxon>
        <taxon>Candidatus Curtissiibacteriota</taxon>
    </lineage>
</organism>
<evidence type="ECO:0000259" key="9">
    <source>
        <dbReference type="Pfam" id="PF00535"/>
    </source>
</evidence>
<dbReference type="PANTHER" id="PTHR48090">
    <property type="entry name" value="UNDECAPRENYL-PHOSPHATE 4-DEOXY-4-FORMAMIDO-L-ARABINOSE TRANSFERASE-RELATED"/>
    <property type="match status" value="1"/>
</dbReference>
<evidence type="ECO:0000313" key="11">
    <source>
        <dbReference type="Proteomes" id="UP000179102"/>
    </source>
</evidence>
<evidence type="ECO:0000256" key="4">
    <source>
        <dbReference type="ARBA" id="ARBA00022692"/>
    </source>
</evidence>
<keyword evidence="6 8" id="KW-1133">Transmembrane helix</keyword>
<reference evidence="10 11" key="1">
    <citation type="journal article" date="2016" name="Nat. Commun.">
        <title>Thousands of microbial genomes shed light on interconnected biogeochemical processes in an aquifer system.</title>
        <authorList>
            <person name="Anantharaman K."/>
            <person name="Brown C.T."/>
            <person name="Hug L.A."/>
            <person name="Sharon I."/>
            <person name="Castelle C.J."/>
            <person name="Probst A.J."/>
            <person name="Thomas B.C."/>
            <person name="Singh A."/>
            <person name="Wilkins M.J."/>
            <person name="Karaoz U."/>
            <person name="Brodie E.L."/>
            <person name="Williams K.H."/>
            <person name="Hubbard S.S."/>
            <person name="Banfield J.F."/>
        </authorList>
    </citation>
    <scope>NUCLEOTIDE SEQUENCE [LARGE SCALE GENOMIC DNA]</scope>
</reference>
<evidence type="ECO:0000256" key="6">
    <source>
        <dbReference type="ARBA" id="ARBA00022989"/>
    </source>
</evidence>
<dbReference type="SUPFAM" id="SSF53448">
    <property type="entry name" value="Nucleotide-diphospho-sugar transferases"/>
    <property type="match status" value="1"/>
</dbReference>
<evidence type="ECO:0000256" key="3">
    <source>
        <dbReference type="ARBA" id="ARBA00022679"/>
    </source>
</evidence>
<evidence type="ECO:0000313" key="10">
    <source>
        <dbReference type="EMBL" id="OGD87017.1"/>
    </source>
</evidence>
<sequence>MKNKKLISIVTPCYNEEENITLHFKTILKITKPFRTKYNFEFVYTDNCSEDKTFSLLKDLAKNYKNLKAVRFSRNIGVNRSIYFGLSQARGDAAILIQADLQDPPELIPQFIKWWENGFDVVYGKVTLRKEFLIMRYLRQIYYKLITTLSEIDIPQNAGEFRIMSRRVLDAIGKYKEDDIYLRGVIAHIGYKQRAIPYVRGKRMRGKSNANFFHLITYAINGLLSTTVVPIRLTLIIGLLFSTTGFLLTIIIVITKFAFPNKAPQGFTMLATIVTFFAGVQMFSIGIIGEYIRKIYIQSLNRPQGFIEEKINL</sequence>
<evidence type="ECO:0000256" key="2">
    <source>
        <dbReference type="ARBA" id="ARBA00022676"/>
    </source>
</evidence>
<dbReference type="PANTHER" id="PTHR48090:SF3">
    <property type="entry name" value="UNDECAPRENYL-PHOSPHATE 4-DEOXY-4-FORMAMIDO-L-ARABINOSE TRANSFERASE"/>
    <property type="match status" value="1"/>
</dbReference>
<comment type="caution">
    <text evidence="10">The sequence shown here is derived from an EMBL/GenBank/DDBJ whole genome shotgun (WGS) entry which is preliminary data.</text>
</comment>
<keyword evidence="3" id="KW-0808">Transferase</keyword>
<evidence type="ECO:0000256" key="1">
    <source>
        <dbReference type="ARBA" id="ARBA00022475"/>
    </source>
</evidence>
<keyword evidence="1" id="KW-1003">Cell membrane</keyword>
<feature type="transmembrane region" description="Helical" evidence="8">
    <location>
        <begin position="267"/>
        <end position="289"/>
    </location>
</feature>
<dbReference type="AlphaFoldDB" id="A0A1F5G594"/>
<evidence type="ECO:0000256" key="8">
    <source>
        <dbReference type="SAM" id="Phobius"/>
    </source>
</evidence>
<protein>
    <recommendedName>
        <fullName evidence="9">Glycosyltransferase 2-like domain-containing protein</fullName>
    </recommendedName>
</protein>
<dbReference type="STRING" id="1797711.A2870_01750"/>
<dbReference type="Proteomes" id="UP000179102">
    <property type="component" value="Unassembled WGS sequence"/>
</dbReference>
<dbReference type="Pfam" id="PF00535">
    <property type="entry name" value="Glycos_transf_2"/>
    <property type="match status" value="1"/>
</dbReference>
<accession>A0A1F5G594</accession>
<name>A0A1F5G594_9BACT</name>
<dbReference type="GO" id="GO:0016757">
    <property type="term" value="F:glycosyltransferase activity"/>
    <property type="evidence" value="ECO:0007669"/>
    <property type="project" value="UniProtKB-KW"/>
</dbReference>
<keyword evidence="2" id="KW-0328">Glycosyltransferase</keyword>
<dbReference type="CDD" id="cd04187">
    <property type="entry name" value="DPM1_like_bac"/>
    <property type="match status" value="1"/>
</dbReference>
<feature type="transmembrane region" description="Helical" evidence="8">
    <location>
        <begin position="235"/>
        <end position="255"/>
    </location>
</feature>
<feature type="domain" description="Glycosyltransferase 2-like" evidence="9">
    <location>
        <begin position="8"/>
        <end position="172"/>
    </location>
</feature>
<dbReference type="InterPro" id="IPR001173">
    <property type="entry name" value="Glyco_trans_2-like"/>
</dbReference>
<dbReference type="InterPro" id="IPR050256">
    <property type="entry name" value="Glycosyltransferase_2"/>
</dbReference>
<gene>
    <name evidence="10" type="ORF">A2870_01750</name>
</gene>
<evidence type="ECO:0000256" key="5">
    <source>
        <dbReference type="ARBA" id="ARBA00022985"/>
    </source>
</evidence>
<keyword evidence="4 8" id="KW-0812">Transmembrane</keyword>
<keyword evidence="5" id="KW-0448">Lipopolysaccharide biosynthesis</keyword>
<evidence type="ECO:0000256" key="7">
    <source>
        <dbReference type="ARBA" id="ARBA00023136"/>
    </source>
</evidence>
<keyword evidence="7 8" id="KW-0472">Membrane</keyword>
<dbReference type="EMBL" id="MFAZ01000024">
    <property type="protein sequence ID" value="OGD87017.1"/>
    <property type="molecule type" value="Genomic_DNA"/>
</dbReference>
<dbReference type="InterPro" id="IPR029044">
    <property type="entry name" value="Nucleotide-diphossugar_trans"/>
</dbReference>